<sequence>MGVYEGRLTRAEIRRAGENGKYLEEKGRRRGGIRFFSHKWMPFESDEVDMQSILKAVEQIPKPDEPHKGKLEPGELEIRFVSGEEYVSPEAVKPPPGIVADRISDEELAKAREEELESRKKRGRPKKKKEA</sequence>
<evidence type="ECO:0000256" key="1">
    <source>
        <dbReference type="SAM" id="MobiDB-lite"/>
    </source>
</evidence>
<evidence type="ECO:0000313" key="2">
    <source>
        <dbReference type="EMBL" id="QJA57004.1"/>
    </source>
</evidence>
<name>A0A6M3IHY6_9ZZZZ</name>
<reference evidence="2" key="1">
    <citation type="submission" date="2020-03" db="EMBL/GenBank/DDBJ databases">
        <title>The deep terrestrial virosphere.</title>
        <authorList>
            <person name="Holmfeldt K."/>
            <person name="Nilsson E."/>
            <person name="Simone D."/>
            <person name="Lopez-Fernandez M."/>
            <person name="Wu X."/>
            <person name="de Brujin I."/>
            <person name="Lundin D."/>
            <person name="Andersson A."/>
            <person name="Bertilsson S."/>
            <person name="Dopson M."/>
        </authorList>
    </citation>
    <scope>NUCLEOTIDE SEQUENCE</scope>
    <source>
        <strain evidence="2">MM415B01744</strain>
    </source>
</reference>
<feature type="compositionally biased region" description="Basic residues" evidence="1">
    <location>
        <begin position="119"/>
        <end position="131"/>
    </location>
</feature>
<gene>
    <name evidence="2" type="ORF">MM415B01744_0009</name>
</gene>
<proteinExistence type="predicted"/>
<dbReference type="EMBL" id="MT141249">
    <property type="protein sequence ID" value="QJA57004.1"/>
    <property type="molecule type" value="Genomic_DNA"/>
</dbReference>
<feature type="region of interest" description="Disordered" evidence="1">
    <location>
        <begin position="111"/>
        <end position="131"/>
    </location>
</feature>
<protein>
    <submittedName>
        <fullName evidence="2">Uncharacterized protein</fullName>
    </submittedName>
</protein>
<organism evidence="2">
    <name type="scientific">viral metagenome</name>
    <dbReference type="NCBI Taxonomy" id="1070528"/>
    <lineage>
        <taxon>unclassified sequences</taxon>
        <taxon>metagenomes</taxon>
        <taxon>organismal metagenomes</taxon>
    </lineage>
</organism>
<accession>A0A6M3IHY6</accession>
<dbReference type="AlphaFoldDB" id="A0A6M3IHY6"/>